<dbReference type="InterPro" id="IPR043129">
    <property type="entry name" value="ATPase_NBD"/>
</dbReference>
<dbReference type="Gene3D" id="2.60.34.10">
    <property type="entry name" value="Substrate Binding Domain Of DNAk, Chain A, domain 1"/>
    <property type="match status" value="1"/>
</dbReference>
<dbReference type="GO" id="GO:0140662">
    <property type="term" value="F:ATP-dependent protein folding chaperone"/>
    <property type="evidence" value="ECO:0007669"/>
    <property type="project" value="InterPro"/>
</dbReference>
<evidence type="ECO:0000256" key="2">
    <source>
        <dbReference type="ARBA" id="ARBA00022553"/>
    </source>
</evidence>
<evidence type="ECO:0000256" key="1">
    <source>
        <dbReference type="ARBA" id="ARBA00007381"/>
    </source>
</evidence>
<keyword evidence="3" id="KW-0547">Nucleotide-binding</keyword>
<dbReference type="SUPFAM" id="SSF100920">
    <property type="entry name" value="Heat shock protein 70kD (HSP70), peptide-binding domain"/>
    <property type="match status" value="1"/>
</dbReference>
<dbReference type="Gene3D" id="3.30.420.40">
    <property type="match status" value="2"/>
</dbReference>
<proteinExistence type="inferred from homology"/>
<evidence type="ECO:0000313" key="7">
    <source>
        <dbReference type="EMBL" id="QBQ07780.1"/>
    </source>
</evidence>
<protein>
    <submittedName>
        <fullName evidence="7">Molecular chaperone DnaK</fullName>
    </submittedName>
</protein>
<dbReference type="GO" id="GO:0005524">
    <property type="term" value="F:ATP binding"/>
    <property type="evidence" value="ECO:0007669"/>
    <property type="project" value="UniProtKB-KW"/>
</dbReference>
<dbReference type="PRINTS" id="PR00301">
    <property type="entry name" value="HEATSHOCK70"/>
</dbReference>
<comment type="similarity">
    <text evidence="1">Belongs to the heat shock protein 70 family.</text>
</comment>
<dbReference type="SUPFAM" id="SSF53067">
    <property type="entry name" value="Actin-like ATPase domain"/>
    <property type="match status" value="2"/>
</dbReference>
<dbReference type="FunFam" id="3.90.640.10:FF:000003">
    <property type="entry name" value="Molecular chaperone DnaK"/>
    <property type="match status" value="1"/>
</dbReference>
<reference evidence="7 8" key="1">
    <citation type="submission" date="2019-03" db="EMBL/GenBank/DDBJ databases">
        <title>Complete genome sequence of Spiroplasma gladiatoris TG-1 (DSM 22552).</title>
        <authorList>
            <person name="Lin Y.-C."/>
            <person name="Chou L."/>
            <person name="Kuo C.-H."/>
        </authorList>
    </citation>
    <scope>NUCLEOTIDE SEQUENCE [LARGE SCALE GENOMIC DNA]</scope>
    <source>
        <strain evidence="7 8">TG-1</strain>
    </source>
</reference>
<keyword evidence="2" id="KW-0597">Phosphoprotein</keyword>
<dbReference type="KEGG" id="sgq:SGLAD_v1c05810"/>
<sequence>MKIFGIDLGTTNSCISVCENGEVNVLENEEGLKTTPSVVSVRNKEWLIGDVAKRQLEANKNTVLSIKRLIGSDAKVELEGKEYRPEFISAKILKYLTSFANKKLKENIIDVIITVPAHFNDRQRKATKLAGEIAGLRVLRLVNEPTAAALSYGIKPDNKGQNILVFDLGGGTFDISILEVDNNDFEVIATGGDNSLGGDDWDNVIVEILKKHCLEELKIEKIDRSMQVRLKVAAEKAKKELSSSLSTKINVPFIAIVNNEPVHIDYDLERSTFEKLSFELMKKVEQILIEVLKESKKTTESIDKVVLAGGSTRMVMVKDFLEKFFGREKISFSLNVDEAISIGAAILGDSIYNEKSSSEIMLMDVTPISLGTSLAEDKYDILIPKNTSIPISITKEYTTAKDFMDEIEIDIRQGEDQIASNNKLIAHFALKKIQKAESGTPKISCTFKIDVDGILHASATDLSTNASKTIVVENYLDIDENEKKSLIKDFSKNK</sequence>
<dbReference type="Gene3D" id="3.90.640.10">
    <property type="entry name" value="Actin, Chain A, domain 4"/>
    <property type="match status" value="1"/>
</dbReference>
<dbReference type="AlphaFoldDB" id="A0A4P7AJR2"/>
<organism evidence="7 8">
    <name type="scientific">Spiroplasma gladiatoris</name>
    <dbReference type="NCBI Taxonomy" id="2143"/>
    <lineage>
        <taxon>Bacteria</taxon>
        <taxon>Bacillati</taxon>
        <taxon>Mycoplasmatota</taxon>
        <taxon>Mollicutes</taxon>
        <taxon>Entomoplasmatales</taxon>
        <taxon>Spiroplasmataceae</taxon>
        <taxon>Spiroplasma</taxon>
    </lineage>
</organism>
<gene>
    <name evidence="7" type="primary">dnaK</name>
    <name evidence="7" type="ORF">SGLAD_v1c05810</name>
</gene>
<dbReference type="InterPro" id="IPR018181">
    <property type="entry name" value="Heat_shock_70_CS"/>
</dbReference>
<dbReference type="InterPro" id="IPR013126">
    <property type="entry name" value="Hsp_70_fam"/>
</dbReference>
<dbReference type="PROSITE" id="PS00329">
    <property type="entry name" value="HSP70_2"/>
    <property type="match status" value="1"/>
</dbReference>
<dbReference type="Proteomes" id="UP000294309">
    <property type="component" value="Chromosome"/>
</dbReference>
<evidence type="ECO:0000256" key="6">
    <source>
        <dbReference type="ARBA" id="ARBA00023186"/>
    </source>
</evidence>
<evidence type="ECO:0000256" key="3">
    <source>
        <dbReference type="ARBA" id="ARBA00022741"/>
    </source>
</evidence>
<evidence type="ECO:0000313" key="8">
    <source>
        <dbReference type="Proteomes" id="UP000294309"/>
    </source>
</evidence>
<dbReference type="InterPro" id="IPR029047">
    <property type="entry name" value="HSP70_peptide-bd_sf"/>
</dbReference>
<dbReference type="RefSeq" id="WP_134297567.1">
    <property type="nucleotide sequence ID" value="NZ_CP038013.1"/>
</dbReference>
<keyword evidence="4" id="KW-0067">ATP-binding</keyword>
<dbReference type="PROSITE" id="PS00297">
    <property type="entry name" value="HSP70_1"/>
    <property type="match status" value="1"/>
</dbReference>
<dbReference type="PANTHER" id="PTHR19375">
    <property type="entry name" value="HEAT SHOCK PROTEIN 70KDA"/>
    <property type="match status" value="1"/>
</dbReference>
<dbReference type="EMBL" id="CP038013">
    <property type="protein sequence ID" value="QBQ07780.1"/>
    <property type="molecule type" value="Genomic_DNA"/>
</dbReference>
<evidence type="ECO:0000256" key="5">
    <source>
        <dbReference type="ARBA" id="ARBA00023016"/>
    </source>
</evidence>
<keyword evidence="8" id="KW-1185">Reference proteome</keyword>
<dbReference type="Pfam" id="PF00012">
    <property type="entry name" value="HSP70"/>
    <property type="match status" value="2"/>
</dbReference>
<dbReference type="OrthoDB" id="9766019at2"/>
<evidence type="ECO:0000256" key="4">
    <source>
        <dbReference type="ARBA" id="ARBA00022840"/>
    </source>
</evidence>
<name>A0A4P7AJR2_9MOLU</name>
<keyword evidence="6" id="KW-0143">Chaperone</keyword>
<accession>A0A4P7AJR2</accession>
<keyword evidence="5" id="KW-0346">Stress response</keyword>
<dbReference type="FunFam" id="3.30.420.40:FF:000071">
    <property type="entry name" value="Molecular chaperone DnaK"/>
    <property type="match status" value="1"/>
</dbReference>